<dbReference type="Proteomes" id="UP000078595">
    <property type="component" value="Chromosome 5"/>
</dbReference>
<comment type="subcellular location">
    <subcellularLocation>
        <location evidence="1 6">Nucleus</location>
    </subcellularLocation>
</comment>
<sequence length="202" mass="21885">MPLGAPQLPSPAPTPGSGLEMASQPIADQSADQTVLRAELEGQLLRLTQDLYELEICAGDVGQGMEDAVPNYLMKVNQGFINLERIAGQLGDSVPHQIIDNIDRYKNPHVFTKNTLTRAVGENQYALGRVLGLESFRRQLYDALQAELPEVPLPKRKHQPDIPTKAENGVQAAEGSGPSQANGDVNVKLEESNGMADDHARP</sequence>
<gene>
    <name evidence="6" type="primary">MED10</name>
    <name evidence="8" type="ORF">I303_04513</name>
    <name evidence="9" type="ORF">I303_104509</name>
</gene>
<keyword evidence="10" id="KW-1185">Reference proteome</keyword>
<dbReference type="VEuPathDB" id="FungiDB:I303_04513"/>
<dbReference type="GO" id="GO:0016592">
    <property type="term" value="C:mediator complex"/>
    <property type="evidence" value="ECO:0007669"/>
    <property type="project" value="InterPro"/>
</dbReference>
<dbReference type="RefSeq" id="XP_018263023.1">
    <property type="nucleotide sequence ID" value="XM_018407812.1"/>
</dbReference>
<organism evidence="8">
    <name type="scientific">Kwoniella dejecticola CBS 10117</name>
    <dbReference type="NCBI Taxonomy" id="1296121"/>
    <lineage>
        <taxon>Eukaryota</taxon>
        <taxon>Fungi</taxon>
        <taxon>Dikarya</taxon>
        <taxon>Basidiomycota</taxon>
        <taxon>Agaricomycotina</taxon>
        <taxon>Tremellomycetes</taxon>
        <taxon>Tremellales</taxon>
        <taxon>Cryptococcaceae</taxon>
        <taxon>Kwoniella</taxon>
    </lineage>
</organism>
<reference evidence="8" key="1">
    <citation type="submission" date="2013-07" db="EMBL/GenBank/DDBJ databases">
        <title>The Genome Sequence of Cryptococcus dejecticola CBS10117.</title>
        <authorList>
            <consortium name="The Broad Institute Genome Sequencing Platform"/>
            <person name="Cuomo C."/>
            <person name="Litvintseva A."/>
            <person name="Chen Y."/>
            <person name="Heitman J."/>
            <person name="Sun S."/>
            <person name="Springer D."/>
            <person name="Dromer F."/>
            <person name="Young S.K."/>
            <person name="Zeng Q."/>
            <person name="Gargeya S."/>
            <person name="Fitzgerald M."/>
            <person name="Abouelleil A."/>
            <person name="Alvarado L."/>
            <person name="Berlin A.M."/>
            <person name="Chapman S.B."/>
            <person name="Dewar J."/>
            <person name="Goldberg J."/>
            <person name="Griggs A."/>
            <person name="Gujja S."/>
            <person name="Hansen M."/>
            <person name="Howarth C."/>
            <person name="Imamovic A."/>
            <person name="Larimer J."/>
            <person name="McCowan C."/>
            <person name="Murphy C."/>
            <person name="Pearson M."/>
            <person name="Priest M."/>
            <person name="Roberts A."/>
            <person name="Saif S."/>
            <person name="Shea T."/>
            <person name="Sykes S."/>
            <person name="Wortman J."/>
            <person name="Nusbaum C."/>
            <person name="Birren B."/>
        </authorList>
    </citation>
    <scope>NUCLEOTIDE SEQUENCE [LARGE SCALE GENOMIC DNA]</scope>
    <source>
        <strain evidence="8">CBS 10117</strain>
    </source>
</reference>
<evidence type="ECO:0000313" key="9">
    <source>
        <dbReference type="EMBL" id="WWC61923.1"/>
    </source>
</evidence>
<dbReference type="KEGG" id="kdj:28968212"/>
<reference evidence="9" key="2">
    <citation type="submission" date="2013-07" db="EMBL/GenBank/DDBJ databases">
        <authorList>
            <consortium name="The Broad Institute Genome Sequencing Platform"/>
            <person name="Cuomo C."/>
            <person name="Litvintseva A."/>
            <person name="Chen Y."/>
            <person name="Heitman J."/>
            <person name="Sun S."/>
            <person name="Springer D."/>
            <person name="Dromer F."/>
            <person name="Young S.K."/>
            <person name="Zeng Q."/>
            <person name="Gargeya S."/>
            <person name="Fitzgerald M."/>
            <person name="Abouelleil A."/>
            <person name="Alvarado L."/>
            <person name="Berlin A.M."/>
            <person name="Chapman S.B."/>
            <person name="Dewar J."/>
            <person name="Goldberg J."/>
            <person name="Griggs A."/>
            <person name="Gujja S."/>
            <person name="Hansen M."/>
            <person name="Howarth C."/>
            <person name="Imamovic A."/>
            <person name="Larimer J."/>
            <person name="McCowan C."/>
            <person name="Murphy C."/>
            <person name="Pearson M."/>
            <person name="Priest M."/>
            <person name="Roberts A."/>
            <person name="Saif S."/>
            <person name="Shea T."/>
            <person name="Sykes S."/>
            <person name="Wortman J."/>
            <person name="Nusbaum C."/>
            <person name="Birren B."/>
        </authorList>
    </citation>
    <scope>NUCLEOTIDE SEQUENCE</scope>
    <source>
        <strain evidence="9">CBS 10117</strain>
    </source>
</reference>
<dbReference type="EMBL" id="KI894031">
    <property type="protein sequence ID" value="OBR85181.1"/>
    <property type="molecule type" value="Genomic_DNA"/>
</dbReference>
<comment type="subunit">
    <text evidence="6">Component of the Mediator complex.</text>
</comment>
<keyword evidence="5 6" id="KW-0539">Nucleus</keyword>
<feature type="region of interest" description="Disordered" evidence="7">
    <location>
        <begin position="1"/>
        <end position="22"/>
    </location>
</feature>
<protein>
    <recommendedName>
        <fullName evidence="6">Mediator of RNA polymerase II transcription subunit 10</fullName>
    </recommendedName>
    <alternativeName>
        <fullName evidence="6">Mediator complex subunit 10</fullName>
    </alternativeName>
</protein>
<dbReference type="STRING" id="1296121.A0A1A6A551"/>
<keyword evidence="3 6" id="KW-0805">Transcription regulation</keyword>
<dbReference type="OrthoDB" id="337270at2759"/>
<accession>A0A1A6A551</accession>
<evidence type="ECO:0000256" key="3">
    <source>
        <dbReference type="ARBA" id="ARBA00023015"/>
    </source>
</evidence>
<dbReference type="GO" id="GO:0003712">
    <property type="term" value="F:transcription coregulator activity"/>
    <property type="evidence" value="ECO:0007669"/>
    <property type="project" value="InterPro"/>
</dbReference>
<comment type="similarity">
    <text evidence="2 6">Belongs to the Mediator complex subunit 10 family.</text>
</comment>
<evidence type="ECO:0000256" key="2">
    <source>
        <dbReference type="ARBA" id="ARBA00005389"/>
    </source>
</evidence>
<name>A0A1A6A551_9TREE</name>
<proteinExistence type="inferred from homology"/>
<dbReference type="GeneID" id="28968212"/>
<feature type="compositionally biased region" description="Basic and acidic residues" evidence="7">
    <location>
        <begin position="187"/>
        <end position="202"/>
    </location>
</feature>
<keyword evidence="4 6" id="KW-0804">Transcription</keyword>
<evidence type="ECO:0000256" key="4">
    <source>
        <dbReference type="ARBA" id="ARBA00023163"/>
    </source>
</evidence>
<evidence type="ECO:0000256" key="7">
    <source>
        <dbReference type="SAM" id="MobiDB-lite"/>
    </source>
</evidence>
<evidence type="ECO:0000256" key="6">
    <source>
        <dbReference type="RuleBase" id="RU364146"/>
    </source>
</evidence>
<dbReference type="EMBL" id="CP144534">
    <property type="protein sequence ID" value="WWC61923.1"/>
    <property type="molecule type" value="Genomic_DNA"/>
</dbReference>
<dbReference type="AlphaFoldDB" id="A0A1A6A551"/>
<dbReference type="GO" id="GO:0006357">
    <property type="term" value="P:regulation of transcription by RNA polymerase II"/>
    <property type="evidence" value="ECO:0007669"/>
    <property type="project" value="InterPro"/>
</dbReference>
<evidence type="ECO:0000256" key="1">
    <source>
        <dbReference type="ARBA" id="ARBA00004123"/>
    </source>
</evidence>
<feature type="region of interest" description="Disordered" evidence="7">
    <location>
        <begin position="151"/>
        <end position="202"/>
    </location>
</feature>
<dbReference type="Pfam" id="PF09748">
    <property type="entry name" value="Med10"/>
    <property type="match status" value="1"/>
</dbReference>
<keyword evidence="6" id="KW-0010">Activator</keyword>
<evidence type="ECO:0000313" key="8">
    <source>
        <dbReference type="EMBL" id="OBR85181.1"/>
    </source>
</evidence>
<comment type="function">
    <text evidence="6">Component of the Mediator complex, a coactivator involved in the regulated transcription of nearly all RNA polymerase II-dependent genes. Mediator functions as a bridge to convey information from gene-specific regulatory proteins to the basal RNA polymerase II transcription machinery. Mediator is recruited to promoters by direct interactions with regulatory proteins and serves as a scaffold for the assembly of a functional preinitiation complex with RNA polymerase II and the general transcription factors.</text>
</comment>
<reference evidence="9" key="3">
    <citation type="submission" date="2024-02" db="EMBL/GenBank/DDBJ databases">
        <title>Comparative genomics of Cryptococcus and Kwoniella reveals pathogenesis evolution and contrasting modes of karyotype evolution via chromosome fusion or intercentromeric recombination.</title>
        <authorList>
            <person name="Coelho M.A."/>
            <person name="David-Palma M."/>
            <person name="Shea T."/>
            <person name="Bowers K."/>
            <person name="McGinley-Smith S."/>
            <person name="Mohammad A.W."/>
            <person name="Gnirke A."/>
            <person name="Yurkov A.M."/>
            <person name="Nowrousian M."/>
            <person name="Sun S."/>
            <person name="Cuomo C.A."/>
            <person name="Heitman J."/>
        </authorList>
    </citation>
    <scope>NUCLEOTIDE SEQUENCE</scope>
    <source>
        <strain evidence="9">CBS 10117</strain>
    </source>
</reference>
<dbReference type="InterPro" id="IPR019145">
    <property type="entry name" value="Mediator_Med10"/>
</dbReference>
<evidence type="ECO:0000313" key="10">
    <source>
        <dbReference type="Proteomes" id="UP000078595"/>
    </source>
</evidence>
<evidence type="ECO:0000256" key="5">
    <source>
        <dbReference type="ARBA" id="ARBA00023242"/>
    </source>
</evidence>